<dbReference type="AlphaFoldDB" id="A0AAU8XV38"/>
<dbReference type="EMBL" id="CP015496">
    <property type="protein sequence ID" value="AUI74636.1"/>
    <property type="molecule type" value="Genomic_DNA"/>
</dbReference>
<sequence length="156" mass="17943">METESKSVIDFLKKDFWHYLNQGGVHPSQLSSPQLSLAPGGHSNTNHVEKSLVGQMSRAERATYLAVTIMMSIKDCSDLEYGGKHRSILEAYYIHKLDNRATAIRVGLTDRQYRSAKKAALQEFIERYEFWREKRDCPELPVLYYPKCRKKGAKTS</sequence>
<evidence type="ECO:0000313" key="1">
    <source>
        <dbReference type="EMBL" id="AUI74636.1"/>
    </source>
</evidence>
<name>A0AAU8XV38_LACHE</name>
<accession>A0AAU8XV38</accession>
<gene>
    <name evidence="1" type="ORF">Lh8105_07575</name>
</gene>
<evidence type="ECO:0008006" key="3">
    <source>
        <dbReference type="Google" id="ProtNLM"/>
    </source>
</evidence>
<protein>
    <recommendedName>
        <fullName evidence="3">ArpU family transcriptional regulator</fullName>
    </recommendedName>
</protein>
<organism evidence="1 2">
    <name type="scientific">Lactobacillus helveticus</name>
    <name type="common">Lactobacillus suntoryeus</name>
    <dbReference type="NCBI Taxonomy" id="1587"/>
    <lineage>
        <taxon>Bacteria</taxon>
        <taxon>Bacillati</taxon>
        <taxon>Bacillota</taxon>
        <taxon>Bacilli</taxon>
        <taxon>Lactobacillales</taxon>
        <taxon>Lactobacillaceae</taxon>
        <taxon>Lactobacillus</taxon>
    </lineage>
</organism>
<dbReference type="Proteomes" id="UP000234562">
    <property type="component" value="Chromosome"/>
</dbReference>
<reference evidence="2" key="1">
    <citation type="submission" date="2016-05" db="EMBL/GenBank/DDBJ databases">
        <title>Genome sequence of Lactobacillus helveticus FAM8105.</title>
        <authorList>
            <person name="Ahrens C."/>
            <person name="Schmid M."/>
        </authorList>
    </citation>
    <scope>NUCLEOTIDE SEQUENCE [LARGE SCALE GENOMIC DNA]</scope>
    <source>
        <strain evidence="2">FAM8105</strain>
    </source>
</reference>
<dbReference type="RefSeq" id="WP_101853933.1">
    <property type="nucleotide sequence ID" value="NZ_CP015496.1"/>
</dbReference>
<proteinExistence type="predicted"/>
<evidence type="ECO:0000313" key="2">
    <source>
        <dbReference type="Proteomes" id="UP000234562"/>
    </source>
</evidence>